<dbReference type="InterPro" id="IPR018060">
    <property type="entry name" value="HTH_AraC"/>
</dbReference>
<evidence type="ECO:0000313" key="6">
    <source>
        <dbReference type="Proteomes" id="UP000516148"/>
    </source>
</evidence>
<feature type="domain" description="HTH araC/xylS-type" evidence="4">
    <location>
        <begin position="178"/>
        <end position="259"/>
    </location>
</feature>
<dbReference type="Pfam" id="PF12833">
    <property type="entry name" value="HTH_18"/>
    <property type="match status" value="1"/>
</dbReference>
<dbReference type="InterPro" id="IPR050204">
    <property type="entry name" value="AraC_XylS_family_regulators"/>
</dbReference>
<dbReference type="SMART" id="SM00342">
    <property type="entry name" value="HTH_ARAC"/>
    <property type="match status" value="1"/>
</dbReference>
<dbReference type="AlphaFoldDB" id="A0A7H0LDK6"/>
<dbReference type="EMBL" id="CP061038">
    <property type="protein sequence ID" value="QNQ07759.1"/>
    <property type="molecule type" value="Genomic_DNA"/>
</dbReference>
<gene>
    <name evidence="5" type="ORF">H3Z74_13155</name>
</gene>
<keyword evidence="1" id="KW-0805">Transcription regulation</keyword>
<organism evidence="5 6">
    <name type="scientific">Sphingomonas alpina</name>
    <dbReference type="NCBI Taxonomy" id="653931"/>
    <lineage>
        <taxon>Bacteria</taxon>
        <taxon>Pseudomonadati</taxon>
        <taxon>Pseudomonadota</taxon>
        <taxon>Alphaproteobacteria</taxon>
        <taxon>Sphingomonadales</taxon>
        <taxon>Sphingomonadaceae</taxon>
        <taxon>Sphingomonas</taxon>
    </lineage>
</organism>
<evidence type="ECO:0000256" key="3">
    <source>
        <dbReference type="ARBA" id="ARBA00023163"/>
    </source>
</evidence>
<keyword evidence="3" id="KW-0804">Transcription</keyword>
<dbReference type="GO" id="GO:0003700">
    <property type="term" value="F:DNA-binding transcription factor activity"/>
    <property type="evidence" value="ECO:0007669"/>
    <property type="project" value="InterPro"/>
</dbReference>
<reference evidence="5 6" key="1">
    <citation type="submission" date="2020-09" db="EMBL/GenBank/DDBJ databases">
        <title>Sphingomonas sp., a new species isolated from pork steak.</title>
        <authorList>
            <person name="Heidler von Heilborn D."/>
        </authorList>
    </citation>
    <scope>NUCLEOTIDE SEQUENCE [LARGE SCALE GENOMIC DNA]</scope>
    <source>
        <strain evidence="6">S8-3T</strain>
    </source>
</reference>
<protein>
    <submittedName>
        <fullName evidence="5">Helix-turn-helix transcriptional regulator</fullName>
    </submittedName>
</protein>
<dbReference type="GO" id="GO:0043565">
    <property type="term" value="F:sequence-specific DNA binding"/>
    <property type="evidence" value="ECO:0007669"/>
    <property type="project" value="InterPro"/>
</dbReference>
<dbReference type="PANTHER" id="PTHR46796">
    <property type="entry name" value="HTH-TYPE TRANSCRIPTIONAL ACTIVATOR RHAS-RELATED"/>
    <property type="match status" value="1"/>
</dbReference>
<dbReference type="RefSeq" id="WP_187760106.1">
    <property type="nucleotide sequence ID" value="NZ_CP061038.1"/>
</dbReference>
<dbReference type="Gene3D" id="1.10.10.60">
    <property type="entry name" value="Homeodomain-like"/>
    <property type="match status" value="1"/>
</dbReference>
<evidence type="ECO:0000256" key="2">
    <source>
        <dbReference type="ARBA" id="ARBA00023125"/>
    </source>
</evidence>
<evidence type="ECO:0000313" key="5">
    <source>
        <dbReference type="EMBL" id="QNQ07759.1"/>
    </source>
</evidence>
<evidence type="ECO:0000259" key="4">
    <source>
        <dbReference type="PROSITE" id="PS01124"/>
    </source>
</evidence>
<proteinExistence type="predicted"/>
<keyword evidence="2" id="KW-0238">DNA-binding</keyword>
<name>A0A7H0LDK6_9SPHN</name>
<dbReference type="PANTHER" id="PTHR46796:SF15">
    <property type="entry name" value="BLL1074 PROTEIN"/>
    <property type="match status" value="1"/>
</dbReference>
<dbReference type="PROSITE" id="PS01124">
    <property type="entry name" value="HTH_ARAC_FAMILY_2"/>
    <property type="match status" value="1"/>
</dbReference>
<evidence type="ECO:0000256" key="1">
    <source>
        <dbReference type="ARBA" id="ARBA00023015"/>
    </source>
</evidence>
<keyword evidence="6" id="KW-1185">Reference proteome</keyword>
<accession>A0A7H0LDK6</accession>
<dbReference type="Proteomes" id="UP000516148">
    <property type="component" value="Chromosome"/>
</dbReference>
<sequence length="285" mass="31172">MSDFQLDYAVPAADLSEYITLFYYFRADVPVFEDSERADHAQLRFRLSPGGAEYRFPDDSVQTPADFHVIGPTSGPMQVRVMGPVEVFGMGVTAAGWAAMIGSEASSVLNRTIDANGLFGAARLKATATALREASDNAARFAIGEELVRELVREGDEQACHFVRQVDGWLAASLSPEMDDLVAVTGLSRRQVERKCNAMYGSPPKLLARKYRALRAAVALVADGEDVDDVIGRGFYDQSHLIREVKQFTGLTPRQIKAEPGVLQRMTIRQRTALDGQVSPLISGT</sequence>
<dbReference type="KEGG" id="spap:H3Z74_13155"/>